<evidence type="ECO:0000256" key="1">
    <source>
        <dbReference type="SAM" id="MobiDB-lite"/>
    </source>
</evidence>
<evidence type="ECO:0000313" key="2">
    <source>
        <dbReference type="EMBL" id="GEP95543.1"/>
    </source>
</evidence>
<accession>A0A512RIM1</accession>
<gene>
    <name evidence="2" type="ORF">CCY01nite_18030</name>
</gene>
<feature type="compositionally biased region" description="Polar residues" evidence="1">
    <location>
        <begin position="117"/>
        <end position="134"/>
    </location>
</feature>
<evidence type="ECO:0000313" key="3">
    <source>
        <dbReference type="Proteomes" id="UP000321436"/>
    </source>
</evidence>
<dbReference type="Proteomes" id="UP000321436">
    <property type="component" value="Unassembled WGS sequence"/>
</dbReference>
<dbReference type="EMBL" id="BKAU01000001">
    <property type="protein sequence ID" value="GEP95543.1"/>
    <property type="molecule type" value="Genomic_DNA"/>
</dbReference>
<sequence length="146" mass="17342">MKKLQTLSEMTEGMNEFQKFLFFSEKQKEREEFRKIFWSLYLDGGMDCDEMQKDMRISRVAWNRYYNGDMPLPNGLLFRIKNRYKDKIKAVEYLQRKRSLDEYFNYLRAPIPKSEDIQQSGESMLPETSCTPTEANPIPSPENALA</sequence>
<reference evidence="2 3" key="1">
    <citation type="submission" date="2019-07" db="EMBL/GenBank/DDBJ databases">
        <title>Whole genome shotgun sequence of Chitinophaga cymbidii NBRC 109752.</title>
        <authorList>
            <person name="Hosoyama A."/>
            <person name="Uohara A."/>
            <person name="Ohji S."/>
            <person name="Ichikawa N."/>
        </authorList>
    </citation>
    <scope>NUCLEOTIDE SEQUENCE [LARGE SCALE GENOMIC DNA]</scope>
    <source>
        <strain evidence="2 3">NBRC 109752</strain>
    </source>
</reference>
<feature type="region of interest" description="Disordered" evidence="1">
    <location>
        <begin position="116"/>
        <end position="146"/>
    </location>
</feature>
<proteinExistence type="predicted"/>
<organism evidence="2 3">
    <name type="scientific">Chitinophaga cymbidii</name>
    <dbReference type="NCBI Taxonomy" id="1096750"/>
    <lineage>
        <taxon>Bacteria</taxon>
        <taxon>Pseudomonadati</taxon>
        <taxon>Bacteroidota</taxon>
        <taxon>Chitinophagia</taxon>
        <taxon>Chitinophagales</taxon>
        <taxon>Chitinophagaceae</taxon>
        <taxon>Chitinophaga</taxon>
    </lineage>
</organism>
<dbReference type="RefSeq" id="WP_146859877.1">
    <property type="nucleotide sequence ID" value="NZ_BKAU01000001.1"/>
</dbReference>
<protein>
    <submittedName>
        <fullName evidence="2">Uncharacterized protein</fullName>
    </submittedName>
</protein>
<keyword evidence="3" id="KW-1185">Reference proteome</keyword>
<comment type="caution">
    <text evidence="2">The sequence shown here is derived from an EMBL/GenBank/DDBJ whole genome shotgun (WGS) entry which is preliminary data.</text>
</comment>
<dbReference type="AlphaFoldDB" id="A0A512RIM1"/>
<name>A0A512RIM1_9BACT</name>